<dbReference type="InterPro" id="IPR046985">
    <property type="entry name" value="IP5"/>
</dbReference>
<dbReference type="Pfam" id="PF22669">
    <property type="entry name" value="Exo_endo_phos2"/>
    <property type="match status" value="1"/>
</dbReference>
<dbReference type="Gene3D" id="3.60.10.10">
    <property type="entry name" value="Endonuclease/exonuclease/phosphatase"/>
    <property type="match status" value="1"/>
</dbReference>
<dbReference type="GO" id="GO:0046856">
    <property type="term" value="P:phosphatidylinositol dephosphorylation"/>
    <property type="evidence" value="ECO:0007669"/>
    <property type="project" value="InterPro"/>
</dbReference>
<gene>
    <name evidence="3" type="ORF">HK097_011532</name>
</gene>
<name>A0AAD5SJP2_9FUNG</name>
<dbReference type="InterPro" id="IPR036691">
    <property type="entry name" value="Endo/exonu/phosph_ase_sf"/>
</dbReference>
<comment type="caution">
    <text evidence="3">The sequence shown here is derived from an EMBL/GenBank/DDBJ whole genome shotgun (WGS) entry which is preliminary data.</text>
</comment>
<dbReference type="InterPro" id="IPR000300">
    <property type="entry name" value="IPPc"/>
</dbReference>
<dbReference type="PANTHER" id="PTHR11200:SF240">
    <property type="entry name" value="INOSITOL POLYPHOSPHATE 5-PHOSPHATASE C9G1.10C-RELATED"/>
    <property type="match status" value="1"/>
</dbReference>
<dbReference type="SUPFAM" id="SSF56219">
    <property type="entry name" value="DNase I-like"/>
    <property type="match status" value="1"/>
</dbReference>
<dbReference type="AlphaFoldDB" id="A0AAD5SJP2"/>
<accession>A0AAD5SJP2</accession>
<feature type="domain" description="Inositol polyphosphate-related phosphatase" evidence="2">
    <location>
        <begin position="94"/>
        <end position="438"/>
    </location>
</feature>
<dbReference type="SMART" id="SM00128">
    <property type="entry name" value="IPPc"/>
    <property type="match status" value="1"/>
</dbReference>
<feature type="region of interest" description="Disordered" evidence="1">
    <location>
        <begin position="1"/>
        <end position="20"/>
    </location>
</feature>
<dbReference type="PANTHER" id="PTHR11200">
    <property type="entry name" value="INOSITOL 5-PHOSPHATASE"/>
    <property type="match status" value="1"/>
</dbReference>
<sequence>DAKVHSKEGSASSGYSVDGAGGEDTPWVVVKEFVACSGSVDSLVIDERSVCLRGRMQVASLGSDGVIRLWDGFLTKDWIESQLRARESEYATYGSLKVLVGSWNLDSCKPAELDDDGPGGTATADDAQFLGKWMATVEDPDIIVFGFQELVDLESSKVNAKQILKVNPTKLKKAKSSASTDHRVKLWQDRLIRAVREYKPGIAYRVLQSVQLMGLFQVVFVKDSGVGGRVTNVRSSCVKTGLKGYHGNKGGIATRFIIDDTSFCFVNCHLAAHQKEVSARNHDAAVILRDAKFDVGMYEHMFVNGGDGSMVLDHENIVWSGDLNYRLDLPREQVIQLVDQRKWENLWEYDQLLQQMSTNPSFGLRGFREGPLSFAPTFKYDPGTDRYDTSEKRRIPAWCDRILYRGSISQSSYIRFEAKISDHRPIASSITASVKHVDPTACARVKAEIEVEAEKWFGEKVWVCKEDWLVGVTGVEREIVRRELAREREGGGGLVGGELRVVRDRVEGRG</sequence>
<evidence type="ECO:0000256" key="1">
    <source>
        <dbReference type="SAM" id="MobiDB-lite"/>
    </source>
</evidence>
<evidence type="ECO:0000313" key="3">
    <source>
        <dbReference type="EMBL" id="KAJ3055090.1"/>
    </source>
</evidence>
<dbReference type="EMBL" id="JADGJD010000096">
    <property type="protein sequence ID" value="KAJ3055090.1"/>
    <property type="molecule type" value="Genomic_DNA"/>
</dbReference>
<evidence type="ECO:0000313" key="4">
    <source>
        <dbReference type="Proteomes" id="UP001212841"/>
    </source>
</evidence>
<keyword evidence="4" id="KW-1185">Reference proteome</keyword>
<feature type="non-terminal residue" evidence="3">
    <location>
        <position position="510"/>
    </location>
</feature>
<proteinExistence type="predicted"/>
<evidence type="ECO:0000259" key="2">
    <source>
        <dbReference type="SMART" id="SM00128"/>
    </source>
</evidence>
<organism evidence="3 4">
    <name type="scientific">Rhizophlyctis rosea</name>
    <dbReference type="NCBI Taxonomy" id="64517"/>
    <lineage>
        <taxon>Eukaryota</taxon>
        <taxon>Fungi</taxon>
        <taxon>Fungi incertae sedis</taxon>
        <taxon>Chytridiomycota</taxon>
        <taxon>Chytridiomycota incertae sedis</taxon>
        <taxon>Chytridiomycetes</taxon>
        <taxon>Rhizophlyctidales</taxon>
        <taxon>Rhizophlyctidaceae</taxon>
        <taxon>Rhizophlyctis</taxon>
    </lineage>
</organism>
<dbReference type="Proteomes" id="UP001212841">
    <property type="component" value="Unassembled WGS sequence"/>
</dbReference>
<protein>
    <recommendedName>
        <fullName evidence="2">Inositol polyphosphate-related phosphatase domain-containing protein</fullName>
    </recommendedName>
</protein>
<reference evidence="3" key="1">
    <citation type="submission" date="2020-05" db="EMBL/GenBank/DDBJ databases">
        <title>Phylogenomic resolution of chytrid fungi.</title>
        <authorList>
            <person name="Stajich J.E."/>
            <person name="Amses K."/>
            <person name="Simmons R."/>
            <person name="Seto K."/>
            <person name="Myers J."/>
            <person name="Bonds A."/>
            <person name="Quandt C.A."/>
            <person name="Barry K."/>
            <person name="Liu P."/>
            <person name="Grigoriev I."/>
            <person name="Longcore J.E."/>
            <person name="James T.Y."/>
        </authorList>
    </citation>
    <scope>NUCLEOTIDE SEQUENCE</scope>
    <source>
        <strain evidence="3">JEL0318</strain>
    </source>
</reference>
<dbReference type="GO" id="GO:0004439">
    <property type="term" value="F:phosphatidylinositol-4,5-bisphosphate 5-phosphatase activity"/>
    <property type="evidence" value="ECO:0007669"/>
    <property type="project" value="TreeGrafter"/>
</dbReference>